<reference evidence="1 2" key="1">
    <citation type="journal article" date="2019" name="Int. J. Syst. Evol. Microbiol.">
        <title>The Global Catalogue of Microorganisms (GCM) 10K type strain sequencing project: providing services to taxonomists for standard genome sequencing and annotation.</title>
        <authorList>
            <consortium name="The Broad Institute Genomics Platform"/>
            <consortium name="The Broad Institute Genome Sequencing Center for Infectious Disease"/>
            <person name="Wu L."/>
            <person name="Ma J."/>
        </authorList>
    </citation>
    <scope>NUCLEOTIDE SEQUENCE [LARGE SCALE GENOMIC DNA]</scope>
    <source>
        <strain evidence="1 2">JCM 16114</strain>
    </source>
</reference>
<dbReference type="EMBL" id="BAAAQX010000071">
    <property type="protein sequence ID" value="GAA2216480.1"/>
    <property type="molecule type" value="Genomic_DNA"/>
</dbReference>
<comment type="caution">
    <text evidence="1">The sequence shown here is derived from an EMBL/GenBank/DDBJ whole genome shotgun (WGS) entry which is preliminary data.</text>
</comment>
<accession>A0ABN3D3Q7</accession>
<evidence type="ECO:0000313" key="2">
    <source>
        <dbReference type="Proteomes" id="UP001499843"/>
    </source>
</evidence>
<gene>
    <name evidence="1" type="ORF">GCM10009850_119490</name>
</gene>
<evidence type="ECO:0000313" key="1">
    <source>
        <dbReference type="EMBL" id="GAA2216480.1"/>
    </source>
</evidence>
<name>A0ABN3D3Q7_9ACTN</name>
<dbReference type="Proteomes" id="UP001499843">
    <property type="component" value="Unassembled WGS sequence"/>
</dbReference>
<organism evidence="1 2">
    <name type="scientific">Nonomuraea monospora</name>
    <dbReference type="NCBI Taxonomy" id="568818"/>
    <lineage>
        <taxon>Bacteria</taxon>
        <taxon>Bacillati</taxon>
        <taxon>Actinomycetota</taxon>
        <taxon>Actinomycetes</taxon>
        <taxon>Streptosporangiales</taxon>
        <taxon>Streptosporangiaceae</taxon>
        <taxon>Nonomuraea</taxon>
    </lineage>
</organism>
<sequence>MALGEAEELPGELQPAGSILLSGQRNAGEKALITATELVDAGLVTHFDLPDHEQTTLL</sequence>
<proteinExistence type="predicted"/>
<keyword evidence="2" id="KW-1185">Reference proteome</keyword>
<protein>
    <submittedName>
        <fullName evidence="1">Uncharacterized protein</fullName>
    </submittedName>
</protein>